<comment type="caution">
    <text evidence="1">The sequence shown here is derived from an EMBL/GenBank/DDBJ whole genome shotgun (WGS) entry which is preliminary data.</text>
</comment>
<gene>
    <name evidence="1" type="ORF">RFI_36319</name>
</gene>
<dbReference type="Proteomes" id="UP000023152">
    <property type="component" value="Unassembled WGS sequence"/>
</dbReference>
<keyword evidence="2" id="KW-1185">Reference proteome</keyword>
<protein>
    <submittedName>
        <fullName evidence="1">Uncharacterized protein</fullName>
    </submittedName>
</protein>
<proteinExistence type="predicted"/>
<name>X6LIB8_RETFI</name>
<organism evidence="1 2">
    <name type="scientific">Reticulomyxa filosa</name>
    <dbReference type="NCBI Taxonomy" id="46433"/>
    <lineage>
        <taxon>Eukaryota</taxon>
        <taxon>Sar</taxon>
        <taxon>Rhizaria</taxon>
        <taxon>Retaria</taxon>
        <taxon>Foraminifera</taxon>
        <taxon>Monothalamids</taxon>
        <taxon>Reticulomyxidae</taxon>
        <taxon>Reticulomyxa</taxon>
    </lineage>
</organism>
<evidence type="ECO:0000313" key="2">
    <source>
        <dbReference type="Proteomes" id="UP000023152"/>
    </source>
</evidence>
<reference evidence="1 2" key="1">
    <citation type="journal article" date="2013" name="Curr. Biol.">
        <title>The Genome of the Foraminiferan Reticulomyxa filosa.</title>
        <authorList>
            <person name="Glockner G."/>
            <person name="Hulsmann N."/>
            <person name="Schleicher M."/>
            <person name="Noegel A.A."/>
            <person name="Eichinger L."/>
            <person name="Gallinger C."/>
            <person name="Pawlowski J."/>
            <person name="Sierra R."/>
            <person name="Euteneuer U."/>
            <person name="Pillet L."/>
            <person name="Moustafa A."/>
            <person name="Platzer M."/>
            <person name="Groth M."/>
            <person name="Szafranski K."/>
            <person name="Schliwa M."/>
        </authorList>
    </citation>
    <scope>NUCLEOTIDE SEQUENCE [LARGE SCALE GENOMIC DNA]</scope>
</reference>
<dbReference type="EMBL" id="ASPP01039128">
    <property type="protein sequence ID" value="ETO01121.1"/>
    <property type="molecule type" value="Genomic_DNA"/>
</dbReference>
<accession>X6LIB8</accession>
<sequence>MFAGYISDGTFTLKIIFVKNNICYKKIGDVYSTPDSSVENRVNYIQIKSKFSDLNGADGVKLNEMQFSFNQDDKITLDFSTKFPPDTYPKVYIYYLINDFTTVPPLTGLNNYQAINNKNGTYTTSIPNVQTRKPCPELLFIVTNYPIEDDKNIAQHRRRRRRLRLGQRRMQTGTLPGTYCATTCESGQSDAILRCIKANNFRDIYNSYSTYYQRAVDGWAQYVLNNEMTLQNYGLDFAEAIAGMGNCVYGCYIGMILKDIAMTKRIFDARSQCAMVDSSSSAEEEDIIQDFENVLTGD</sequence>
<dbReference type="AlphaFoldDB" id="X6LIB8"/>
<evidence type="ECO:0000313" key="1">
    <source>
        <dbReference type="EMBL" id="ETO01121.1"/>
    </source>
</evidence>